<dbReference type="SUPFAM" id="SSF51735">
    <property type="entry name" value="NAD(P)-binding Rossmann-fold domains"/>
    <property type="match status" value="1"/>
</dbReference>
<dbReference type="GO" id="GO:0008831">
    <property type="term" value="F:dTDP-4-dehydrorhamnose reductase activity"/>
    <property type="evidence" value="ECO:0007669"/>
    <property type="project" value="UniProtKB-EC"/>
</dbReference>
<dbReference type="GO" id="GO:0019305">
    <property type="term" value="P:dTDP-rhamnose biosynthetic process"/>
    <property type="evidence" value="ECO:0007669"/>
    <property type="project" value="UniProtKB-UniPathway"/>
</dbReference>
<dbReference type="PANTHER" id="PTHR10491">
    <property type="entry name" value="DTDP-4-DEHYDRORHAMNOSE REDUCTASE"/>
    <property type="match status" value="1"/>
</dbReference>
<dbReference type="Gene3D" id="3.90.25.10">
    <property type="entry name" value="UDP-galactose 4-epimerase, domain 1"/>
    <property type="match status" value="1"/>
</dbReference>
<name>A0A317F9Y5_9PROT</name>
<evidence type="ECO:0000256" key="2">
    <source>
        <dbReference type="ARBA" id="ARBA00010944"/>
    </source>
</evidence>
<keyword evidence="6" id="KW-0521">NADP</keyword>
<dbReference type="UniPathway" id="UPA00124"/>
<evidence type="ECO:0000256" key="6">
    <source>
        <dbReference type="RuleBase" id="RU364082"/>
    </source>
</evidence>
<dbReference type="EMBL" id="QGNA01000005">
    <property type="protein sequence ID" value="PWS34837.1"/>
    <property type="molecule type" value="Genomic_DNA"/>
</dbReference>
<comment type="similarity">
    <text evidence="2 6">Belongs to the dTDP-4-dehydrorhamnose reductase family.</text>
</comment>
<accession>A0A317F9Y5</accession>
<evidence type="ECO:0000256" key="3">
    <source>
        <dbReference type="ARBA" id="ARBA00012929"/>
    </source>
</evidence>
<dbReference type="Gene3D" id="3.40.50.720">
    <property type="entry name" value="NAD(P)-binding Rossmann-like Domain"/>
    <property type="match status" value="1"/>
</dbReference>
<dbReference type="InterPro" id="IPR005913">
    <property type="entry name" value="dTDP_dehydrorham_reduct"/>
</dbReference>
<sequence length="297" mass="31476">MRVLVAGREGQVARALRDRLPRDGHAVTALEPPELDITDRGRIAAALDRAAPDLVVNAAAYTAVDRAEDEPALAAAINRDGAGWLAEAAAARALPFLHLSTDYVFDGTKGAPYVEEDLPNPLGIYGRTKLEGEQAVLAANPRSVILRTAWVCSPHGANFVKTMLRLAAERPELRVVADQLGAPSFAHDLADAIARLAPRLVAAPSGDPGFGLFHLTGAPHTSWHGFAAAILDGAARRGHPRPALAAIATADYPTRARRPADGRLDCGRIGRIHGIAPADWRVSLARCLDALLGPEKE</sequence>
<comment type="cofactor">
    <cofactor evidence="6">
        <name>Mg(2+)</name>
        <dbReference type="ChEBI" id="CHEBI:18420"/>
    </cofactor>
    <text evidence="6">Binds 1 Mg(2+) ion per monomer.</text>
</comment>
<organism evidence="8 9">
    <name type="scientific">Falsiroseomonas bella</name>
    <dbReference type="NCBI Taxonomy" id="2184016"/>
    <lineage>
        <taxon>Bacteria</taxon>
        <taxon>Pseudomonadati</taxon>
        <taxon>Pseudomonadota</taxon>
        <taxon>Alphaproteobacteria</taxon>
        <taxon>Acetobacterales</taxon>
        <taxon>Roseomonadaceae</taxon>
        <taxon>Falsiroseomonas</taxon>
    </lineage>
</organism>
<comment type="pathway">
    <text evidence="1 6">Carbohydrate biosynthesis; dTDP-L-rhamnose biosynthesis.</text>
</comment>
<dbReference type="InterPro" id="IPR036291">
    <property type="entry name" value="NAD(P)-bd_dom_sf"/>
</dbReference>
<dbReference type="InterPro" id="IPR029903">
    <property type="entry name" value="RmlD-like-bd"/>
</dbReference>
<dbReference type="OrthoDB" id="9803892at2"/>
<dbReference type="AlphaFoldDB" id="A0A317F9Y5"/>
<comment type="caution">
    <text evidence="8">The sequence shown here is derived from an EMBL/GenBank/DDBJ whole genome shotgun (WGS) entry which is preliminary data.</text>
</comment>
<dbReference type="CDD" id="cd05254">
    <property type="entry name" value="dTDP_HR_like_SDR_e"/>
    <property type="match status" value="1"/>
</dbReference>
<feature type="domain" description="RmlD-like substrate binding" evidence="7">
    <location>
        <begin position="1"/>
        <end position="291"/>
    </location>
</feature>
<evidence type="ECO:0000256" key="1">
    <source>
        <dbReference type="ARBA" id="ARBA00004781"/>
    </source>
</evidence>
<comment type="catalytic activity">
    <reaction evidence="5 6">
        <text>dTDP-beta-L-rhamnose + NADP(+) = dTDP-4-dehydro-beta-L-rhamnose + NADPH + H(+)</text>
        <dbReference type="Rhea" id="RHEA:21796"/>
        <dbReference type="ChEBI" id="CHEBI:15378"/>
        <dbReference type="ChEBI" id="CHEBI:57510"/>
        <dbReference type="ChEBI" id="CHEBI:57783"/>
        <dbReference type="ChEBI" id="CHEBI:58349"/>
        <dbReference type="ChEBI" id="CHEBI:62830"/>
        <dbReference type="EC" id="1.1.1.133"/>
    </reaction>
</comment>
<gene>
    <name evidence="8" type="primary">rfbD</name>
    <name evidence="8" type="ORF">DFH01_20995</name>
</gene>
<keyword evidence="6" id="KW-0560">Oxidoreductase</keyword>
<comment type="function">
    <text evidence="6">Catalyzes the reduction of dTDP-6-deoxy-L-lyxo-4-hexulose to yield dTDP-L-rhamnose.</text>
</comment>
<dbReference type="NCBIfam" id="TIGR01214">
    <property type="entry name" value="rmlD"/>
    <property type="match status" value="1"/>
</dbReference>
<dbReference type="EC" id="1.1.1.133" evidence="3 6"/>
<evidence type="ECO:0000259" key="7">
    <source>
        <dbReference type="Pfam" id="PF04321"/>
    </source>
</evidence>
<dbReference type="PANTHER" id="PTHR10491:SF4">
    <property type="entry name" value="METHIONINE ADENOSYLTRANSFERASE 2 SUBUNIT BETA"/>
    <property type="match status" value="1"/>
</dbReference>
<dbReference type="Proteomes" id="UP000245765">
    <property type="component" value="Unassembled WGS sequence"/>
</dbReference>
<protein>
    <recommendedName>
        <fullName evidence="4 6">dTDP-4-dehydrorhamnose reductase</fullName>
        <ecNumber evidence="3 6">1.1.1.133</ecNumber>
    </recommendedName>
</protein>
<evidence type="ECO:0000313" key="8">
    <source>
        <dbReference type="EMBL" id="PWS34837.1"/>
    </source>
</evidence>
<dbReference type="Pfam" id="PF04321">
    <property type="entry name" value="RmlD_sub_bind"/>
    <property type="match status" value="1"/>
</dbReference>
<reference evidence="9" key="1">
    <citation type="submission" date="2018-05" db="EMBL/GenBank/DDBJ databases">
        <authorList>
            <person name="Du Z."/>
            <person name="Wang X."/>
        </authorList>
    </citation>
    <scope>NUCLEOTIDE SEQUENCE [LARGE SCALE GENOMIC DNA]</scope>
    <source>
        <strain evidence="9">CQN31</strain>
    </source>
</reference>
<evidence type="ECO:0000256" key="5">
    <source>
        <dbReference type="ARBA" id="ARBA00048200"/>
    </source>
</evidence>
<keyword evidence="9" id="KW-1185">Reference proteome</keyword>
<proteinExistence type="inferred from homology"/>
<evidence type="ECO:0000256" key="4">
    <source>
        <dbReference type="ARBA" id="ARBA00017099"/>
    </source>
</evidence>
<evidence type="ECO:0000313" key="9">
    <source>
        <dbReference type="Proteomes" id="UP000245765"/>
    </source>
</evidence>
<dbReference type="RefSeq" id="WP_109872478.1">
    <property type="nucleotide sequence ID" value="NZ_QGNA01000005.1"/>
</dbReference>